<keyword evidence="14" id="KW-1185">Reference proteome</keyword>
<gene>
    <name evidence="13" type="ORF">P5673_010385</name>
</gene>
<protein>
    <submittedName>
        <fullName evidence="13">Glycoprotein hormone G-protein coupled receptor</fullName>
    </submittedName>
</protein>
<evidence type="ECO:0000256" key="3">
    <source>
        <dbReference type="ARBA" id="ARBA00022614"/>
    </source>
</evidence>
<sequence length="587" mass="66817">MNEETYAEWNETSWYPCSRSCNCSQVDDLAVAKCNVSTLELRENFTLPDDTLILDLSRNGLVEIPYFVLKKSTNIQTLLLSGNHLEKLSETSFPSLSHLLHLDLSYNGLKDWNGGISTTLPSLESVDFAGNPLYFPKSNVLKLNNLKEIFGVKWNTECGECDIINTEFLLSLNDSEFCTLNDEVYIYADEIKYGKSLFLFQQGFSPQCLCERKSCLSVEINLPYDQTLNNLPRKLFYVEYVLGAVAIILNIVVALICFGSTSLRKSTSFILIGNISFCDIIMGVYSVLIGRFTVYEFIINEEKYSEIDVFVNIYCTVMGTIFATAQITSVSTSLLATVERYLSIVHCMNPELRLRKMVALWLLAGIWCIAIGYSLLAVFHVGGLRYHGEFTCMMPFTNGPEIEDTSIVGLAVTCLLVVFYFVSFALYVQIFRYVKKTELSAGVKRKATLAKNISLMVFTNFLFFIIPMVSTLLFVYRYKELVEAFHVDTLKELRIYFIMLSWLPVVFLSLNSCLNPFLCAFRHPKFQKEIKARARTFKCKTLKQPEQELSSVWTLNITKRYEISSAETIGSEVSLERYQSMSSMDAI</sequence>
<evidence type="ECO:0000256" key="11">
    <source>
        <dbReference type="SAM" id="Phobius"/>
    </source>
</evidence>
<reference evidence="13" key="2">
    <citation type="journal article" date="2023" name="Science">
        <title>Genomic signatures of disease resistance in endangered staghorn corals.</title>
        <authorList>
            <person name="Vollmer S.V."/>
            <person name="Selwyn J.D."/>
            <person name="Despard B.A."/>
            <person name="Roesel C.L."/>
        </authorList>
    </citation>
    <scope>NUCLEOTIDE SEQUENCE</scope>
    <source>
        <strain evidence="13">K2</strain>
    </source>
</reference>
<name>A0AAD9V9N6_ACRCE</name>
<keyword evidence="3" id="KW-0433">Leucine-rich repeat</keyword>
<dbReference type="GO" id="GO:0009755">
    <property type="term" value="P:hormone-mediated signaling pathway"/>
    <property type="evidence" value="ECO:0007669"/>
    <property type="project" value="TreeGrafter"/>
</dbReference>
<feature type="transmembrane region" description="Helical" evidence="11">
    <location>
        <begin position="406"/>
        <end position="428"/>
    </location>
</feature>
<dbReference type="GO" id="GO:0008528">
    <property type="term" value="F:G protein-coupled peptide receptor activity"/>
    <property type="evidence" value="ECO:0007669"/>
    <property type="project" value="TreeGrafter"/>
</dbReference>
<proteinExistence type="predicted"/>
<evidence type="ECO:0000259" key="12">
    <source>
        <dbReference type="PROSITE" id="PS50262"/>
    </source>
</evidence>
<dbReference type="AlphaFoldDB" id="A0AAD9V9N6"/>
<dbReference type="InterPro" id="IPR032675">
    <property type="entry name" value="LRR_dom_sf"/>
</dbReference>
<evidence type="ECO:0000256" key="10">
    <source>
        <dbReference type="ARBA" id="ARBA00023224"/>
    </source>
</evidence>
<feature type="transmembrane region" description="Helical" evidence="11">
    <location>
        <begin position="449"/>
        <end position="475"/>
    </location>
</feature>
<dbReference type="SUPFAM" id="SSF52058">
    <property type="entry name" value="L domain-like"/>
    <property type="match status" value="1"/>
</dbReference>
<evidence type="ECO:0000313" key="13">
    <source>
        <dbReference type="EMBL" id="KAK2566057.1"/>
    </source>
</evidence>
<dbReference type="Gene3D" id="3.80.10.10">
    <property type="entry name" value="Ribonuclease Inhibitor"/>
    <property type="match status" value="1"/>
</dbReference>
<evidence type="ECO:0000256" key="4">
    <source>
        <dbReference type="ARBA" id="ARBA00022692"/>
    </source>
</evidence>
<feature type="transmembrane region" description="Helical" evidence="11">
    <location>
        <begin position="269"/>
        <end position="289"/>
    </location>
</feature>
<dbReference type="SUPFAM" id="SSF81321">
    <property type="entry name" value="Family A G protein-coupled receptor-like"/>
    <property type="match status" value="1"/>
</dbReference>
<dbReference type="PANTHER" id="PTHR24372:SF77">
    <property type="entry name" value="G-PROTEIN COUPLED RECEPTORS FAMILY 1 PROFILE DOMAIN-CONTAINING PROTEIN"/>
    <property type="match status" value="1"/>
</dbReference>
<dbReference type="Pfam" id="PF13855">
    <property type="entry name" value="LRR_8"/>
    <property type="match status" value="1"/>
</dbReference>
<keyword evidence="9 13" id="KW-0675">Receptor</keyword>
<comment type="caution">
    <text evidence="13">The sequence shown here is derived from an EMBL/GenBank/DDBJ whole genome shotgun (WGS) entry which is preliminary data.</text>
</comment>
<keyword evidence="8 11" id="KW-0472">Membrane</keyword>
<evidence type="ECO:0000256" key="6">
    <source>
        <dbReference type="ARBA" id="ARBA00022989"/>
    </source>
</evidence>
<accession>A0AAD9V9N6</accession>
<dbReference type="GO" id="GO:0007189">
    <property type="term" value="P:adenylate cyclase-activating G protein-coupled receptor signaling pathway"/>
    <property type="evidence" value="ECO:0007669"/>
    <property type="project" value="TreeGrafter"/>
</dbReference>
<dbReference type="InterPro" id="IPR001611">
    <property type="entry name" value="Leu-rich_rpt"/>
</dbReference>
<reference evidence="13" key="1">
    <citation type="journal article" date="2023" name="G3 (Bethesda)">
        <title>Whole genome assembly and annotation of the endangered Caribbean coral Acropora cervicornis.</title>
        <authorList>
            <person name="Selwyn J.D."/>
            <person name="Vollmer S.V."/>
        </authorList>
    </citation>
    <scope>NUCLEOTIDE SEQUENCE</scope>
    <source>
        <strain evidence="13">K2</strain>
    </source>
</reference>
<evidence type="ECO:0000256" key="9">
    <source>
        <dbReference type="ARBA" id="ARBA00023170"/>
    </source>
</evidence>
<evidence type="ECO:0000256" key="2">
    <source>
        <dbReference type="ARBA" id="ARBA00022475"/>
    </source>
</evidence>
<keyword evidence="2" id="KW-1003">Cell membrane</keyword>
<evidence type="ECO:0000256" key="7">
    <source>
        <dbReference type="ARBA" id="ARBA00023040"/>
    </source>
</evidence>
<keyword evidence="6 11" id="KW-1133">Transmembrane helix</keyword>
<evidence type="ECO:0000256" key="1">
    <source>
        <dbReference type="ARBA" id="ARBA00004651"/>
    </source>
</evidence>
<dbReference type="InterPro" id="IPR000276">
    <property type="entry name" value="GPCR_Rhodpsn"/>
</dbReference>
<keyword evidence="4 11" id="KW-0812">Transmembrane</keyword>
<organism evidence="13 14">
    <name type="scientific">Acropora cervicornis</name>
    <name type="common">Staghorn coral</name>
    <dbReference type="NCBI Taxonomy" id="6130"/>
    <lineage>
        <taxon>Eukaryota</taxon>
        <taxon>Metazoa</taxon>
        <taxon>Cnidaria</taxon>
        <taxon>Anthozoa</taxon>
        <taxon>Hexacorallia</taxon>
        <taxon>Scleractinia</taxon>
        <taxon>Astrocoeniina</taxon>
        <taxon>Acroporidae</taxon>
        <taxon>Acropora</taxon>
    </lineage>
</organism>
<keyword evidence="5" id="KW-0677">Repeat</keyword>
<keyword evidence="7" id="KW-0297">G-protein coupled receptor</keyword>
<dbReference type="GO" id="GO:0005886">
    <property type="term" value="C:plasma membrane"/>
    <property type="evidence" value="ECO:0007669"/>
    <property type="project" value="UniProtKB-SubCell"/>
</dbReference>
<evidence type="ECO:0000256" key="5">
    <source>
        <dbReference type="ARBA" id="ARBA00022737"/>
    </source>
</evidence>
<dbReference type="Gene3D" id="1.20.1070.10">
    <property type="entry name" value="Rhodopsin 7-helix transmembrane proteins"/>
    <property type="match status" value="1"/>
</dbReference>
<feature type="transmembrane region" description="Helical" evidence="11">
    <location>
        <begin position="495"/>
        <end position="521"/>
    </location>
</feature>
<evidence type="ECO:0000256" key="8">
    <source>
        <dbReference type="ARBA" id="ARBA00023136"/>
    </source>
</evidence>
<dbReference type="EMBL" id="JARQWQ010000018">
    <property type="protein sequence ID" value="KAK2566057.1"/>
    <property type="molecule type" value="Genomic_DNA"/>
</dbReference>
<dbReference type="PANTHER" id="PTHR24372">
    <property type="entry name" value="GLYCOPROTEIN HORMONE RECEPTOR"/>
    <property type="match status" value="1"/>
</dbReference>
<dbReference type="PROSITE" id="PS50262">
    <property type="entry name" value="G_PROTEIN_RECEP_F1_2"/>
    <property type="match status" value="1"/>
</dbReference>
<dbReference type="Proteomes" id="UP001249851">
    <property type="component" value="Unassembled WGS sequence"/>
</dbReference>
<feature type="transmembrane region" description="Helical" evidence="11">
    <location>
        <begin position="358"/>
        <end position="386"/>
    </location>
</feature>
<feature type="domain" description="G-protein coupled receptors family 1 profile" evidence="12">
    <location>
        <begin position="249"/>
        <end position="519"/>
    </location>
</feature>
<comment type="subcellular location">
    <subcellularLocation>
        <location evidence="1">Cell membrane</location>
        <topology evidence="1">Multi-pass membrane protein</topology>
    </subcellularLocation>
</comment>
<keyword evidence="10" id="KW-0807">Transducer</keyword>
<dbReference type="Pfam" id="PF00001">
    <property type="entry name" value="7tm_1"/>
    <property type="match status" value="1"/>
</dbReference>
<feature type="transmembrane region" description="Helical" evidence="11">
    <location>
        <begin position="235"/>
        <end position="257"/>
    </location>
</feature>
<evidence type="ECO:0000313" key="14">
    <source>
        <dbReference type="Proteomes" id="UP001249851"/>
    </source>
</evidence>
<dbReference type="InterPro" id="IPR017452">
    <property type="entry name" value="GPCR_Rhodpsn_7TM"/>
</dbReference>